<evidence type="ECO:0000313" key="2">
    <source>
        <dbReference type="EMBL" id="CAE0467950.1"/>
    </source>
</evidence>
<protein>
    <submittedName>
        <fullName evidence="2">Uncharacterized protein</fullName>
    </submittedName>
</protein>
<gene>
    <name evidence="2" type="ORF">CDEB00056_LOCUS12803</name>
</gene>
<feature type="compositionally biased region" description="Low complexity" evidence="1">
    <location>
        <begin position="307"/>
        <end position="322"/>
    </location>
</feature>
<sequence length="801" mass="90397">MTPKIIGDCKGEMKFDMSNKEHSDELPNFFAPLKSAQHRHISRNDNYDSSEYEFTDSCHYNIRNELLESNAHTHSPNTRDVIQEMKLSSNGDEEEFLQDLQSWDLSSRGLGVMPLELAQHQRSSHNDTFDSDSFENKNESEYQVEYQTKQNPKAFSDQGFIMTKVYQREDQSCKAHHHLKTSYDGKSGIVPPSSMVVLNLPQLPLDLPKFQRSSYQSVLERLEKHIAHTCIDTTQNDSATIQRPSDVDKMNFSNESCTMASSTGDNRSISSRSAVSGVRYTANEGGRYAELYKQGTHKLRMQAVSRQHSPPSQAPNPAASHANPTQLALYEKGVSKARTLRARMIDEKREIASKEAKKLLPTTNACCDRLYNLSKSKQSSKQVKVVSGEKRVIIPTTNARCDRLYNLSKAKQEKQRQDRELLERNKKIVTPTANARCDRLYNLSRKKQLTGKMRRQQAFEKCQINMSLSSNSKYTQLAKIKSVGSRSDRVTPASKRRVVTPAVNKRRIIPTIQQKIDSETKELAQLVRERIASKSMSLDHKFKKHRAENDNDLFLEDTNGNSKEFVADFLRITSPTTNSSKKGGLGSWSRTGMSTAADTLDQFLKIKIMQTTMNEEDDDGRQISSCPLASTDLSSTHSPPQSLLVNNSNKKIDLELKSKLKSLKTLAVETNSYTYIGTSTDEYYDNSYHSSGKNLAVRDPTDQRARDCYSQGIESRDCSSASLASGDYGVGRTMPDEDGYYSESIDERIFPSSDGTQIIGVDPTGTNPWASPKHECVRSSKFDAYHRTLHIKKSECLSLCW</sequence>
<reference evidence="2" key="1">
    <citation type="submission" date="2021-01" db="EMBL/GenBank/DDBJ databases">
        <authorList>
            <person name="Corre E."/>
            <person name="Pelletier E."/>
            <person name="Niang G."/>
            <person name="Scheremetjew M."/>
            <person name="Finn R."/>
            <person name="Kale V."/>
            <person name="Holt S."/>
            <person name="Cochrane G."/>
            <person name="Meng A."/>
            <person name="Brown T."/>
            <person name="Cohen L."/>
        </authorList>
    </citation>
    <scope>NUCLEOTIDE SEQUENCE</scope>
    <source>
        <strain evidence="2">MM31A-1</strain>
    </source>
</reference>
<dbReference type="AlphaFoldDB" id="A0A7S3Q716"/>
<feature type="region of interest" description="Disordered" evidence="1">
    <location>
        <begin position="301"/>
        <end position="322"/>
    </location>
</feature>
<organism evidence="2">
    <name type="scientific">Chaetoceros debilis</name>
    <dbReference type="NCBI Taxonomy" id="122233"/>
    <lineage>
        <taxon>Eukaryota</taxon>
        <taxon>Sar</taxon>
        <taxon>Stramenopiles</taxon>
        <taxon>Ochrophyta</taxon>
        <taxon>Bacillariophyta</taxon>
        <taxon>Coscinodiscophyceae</taxon>
        <taxon>Chaetocerotophycidae</taxon>
        <taxon>Chaetocerotales</taxon>
        <taxon>Chaetocerotaceae</taxon>
        <taxon>Chaetoceros</taxon>
    </lineage>
</organism>
<dbReference type="EMBL" id="HBIO01016619">
    <property type="protein sequence ID" value="CAE0467950.1"/>
    <property type="molecule type" value="Transcribed_RNA"/>
</dbReference>
<proteinExistence type="predicted"/>
<feature type="compositionally biased region" description="Polar residues" evidence="1">
    <location>
        <begin position="622"/>
        <end position="644"/>
    </location>
</feature>
<name>A0A7S3Q716_9STRA</name>
<feature type="region of interest" description="Disordered" evidence="1">
    <location>
        <begin position="614"/>
        <end position="644"/>
    </location>
</feature>
<evidence type="ECO:0000256" key="1">
    <source>
        <dbReference type="SAM" id="MobiDB-lite"/>
    </source>
</evidence>
<accession>A0A7S3Q716</accession>